<protein>
    <submittedName>
        <fullName evidence="2">Uncharacterized protein</fullName>
    </submittedName>
</protein>
<dbReference type="EMBL" id="CAJJDM010000113">
    <property type="protein sequence ID" value="CAD8099618.1"/>
    <property type="molecule type" value="Genomic_DNA"/>
</dbReference>
<accession>A0A8S1PA56</accession>
<sequence length="246" mass="28551">MKTKPKITQSKSTNKLNTQLQSDSLKTSQIKEQTHHDQTSQDSRFESTAIVYSFTKFMNPNKFTKYKGIPDTSREQSTRLNKAYTNSTLISSPRLMSPKEQVEVIHYLELKNKTLIEENKRKSNLIAKLLYNKSPPKQNIVQQQPPKSAEQYSPSTKFPIITIPQINEFQVPMLQKNNQPKVIQIDQNWSFGKLQEEDRDIKIKSQFSSIANANNQNLSIKTNFQKPLLKLPKEFHPQSWNSIKKQ</sequence>
<feature type="region of interest" description="Disordered" evidence="1">
    <location>
        <begin position="1"/>
        <end position="44"/>
    </location>
</feature>
<dbReference type="Proteomes" id="UP000688137">
    <property type="component" value="Unassembled WGS sequence"/>
</dbReference>
<evidence type="ECO:0000313" key="3">
    <source>
        <dbReference type="Proteomes" id="UP000688137"/>
    </source>
</evidence>
<evidence type="ECO:0000313" key="2">
    <source>
        <dbReference type="EMBL" id="CAD8099618.1"/>
    </source>
</evidence>
<keyword evidence="3" id="KW-1185">Reference proteome</keyword>
<reference evidence="2" key="1">
    <citation type="submission" date="2021-01" db="EMBL/GenBank/DDBJ databases">
        <authorList>
            <consortium name="Genoscope - CEA"/>
            <person name="William W."/>
        </authorList>
    </citation>
    <scope>NUCLEOTIDE SEQUENCE</scope>
</reference>
<organism evidence="2 3">
    <name type="scientific">Paramecium primaurelia</name>
    <dbReference type="NCBI Taxonomy" id="5886"/>
    <lineage>
        <taxon>Eukaryota</taxon>
        <taxon>Sar</taxon>
        <taxon>Alveolata</taxon>
        <taxon>Ciliophora</taxon>
        <taxon>Intramacronucleata</taxon>
        <taxon>Oligohymenophorea</taxon>
        <taxon>Peniculida</taxon>
        <taxon>Parameciidae</taxon>
        <taxon>Paramecium</taxon>
    </lineage>
</organism>
<dbReference type="OMA" id="IDQNWSF"/>
<gene>
    <name evidence="2" type="ORF">PPRIM_AZ9-3.1.T1100056</name>
</gene>
<evidence type="ECO:0000256" key="1">
    <source>
        <dbReference type="SAM" id="MobiDB-lite"/>
    </source>
</evidence>
<feature type="compositionally biased region" description="Polar residues" evidence="1">
    <location>
        <begin position="1"/>
        <end position="31"/>
    </location>
</feature>
<dbReference type="AlphaFoldDB" id="A0A8S1PA56"/>
<comment type="caution">
    <text evidence="2">The sequence shown here is derived from an EMBL/GenBank/DDBJ whole genome shotgun (WGS) entry which is preliminary data.</text>
</comment>
<proteinExistence type="predicted"/>
<feature type="compositionally biased region" description="Basic and acidic residues" evidence="1">
    <location>
        <begin position="32"/>
        <end position="44"/>
    </location>
</feature>
<name>A0A8S1PA56_PARPR</name>